<protein>
    <submittedName>
        <fullName evidence="1">Uncharacterized protein</fullName>
    </submittedName>
</protein>
<accession>A0A0S4JG05</accession>
<evidence type="ECO:0000313" key="2">
    <source>
        <dbReference type="Proteomes" id="UP000051952"/>
    </source>
</evidence>
<sequence length="340" mass="35985">MPPKDDDADEDLRWSIEAHLEFLAAAANTLDFADGRQSATAEAYVGQLLAVEQHCDVISSSSSSHAASIVELAVDTTAKVKHLPTLVMEAWCRVASTALANRLCCAEENDRVTMILPRLLSRLADAVKSLSKDRNDASITTACALDAALRLLTSLLSVLLSVPSTTPSFAGLVDACLTSASTTTGVLPILASSQLPHPAKSISVAPRISAMSLTSLLIDGAGRRGQSVKRLRSIGAPTTTNAPALLLTAHRRKQNAPRWLSTTQPTVIGATSVFPLEWIVYIRKGIEGKDFSVKEAALQALADSLWVAALPESQLSWVLELIGKAVDAPVTSARILSSSS</sequence>
<reference evidence="2" key="1">
    <citation type="submission" date="2015-09" db="EMBL/GenBank/DDBJ databases">
        <authorList>
            <consortium name="Pathogen Informatics"/>
        </authorList>
    </citation>
    <scope>NUCLEOTIDE SEQUENCE [LARGE SCALE GENOMIC DNA]</scope>
    <source>
        <strain evidence="2">Lake Konstanz</strain>
    </source>
</reference>
<keyword evidence="2" id="KW-1185">Reference proteome</keyword>
<dbReference type="VEuPathDB" id="TriTrypDB:BSAL_19080"/>
<dbReference type="EMBL" id="CYKH01001702">
    <property type="protein sequence ID" value="CUG89059.1"/>
    <property type="molecule type" value="Genomic_DNA"/>
</dbReference>
<proteinExistence type="predicted"/>
<dbReference type="Proteomes" id="UP000051952">
    <property type="component" value="Unassembled WGS sequence"/>
</dbReference>
<name>A0A0S4JG05_BODSA</name>
<organism evidence="1 2">
    <name type="scientific">Bodo saltans</name>
    <name type="common">Flagellated protozoan</name>
    <dbReference type="NCBI Taxonomy" id="75058"/>
    <lineage>
        <taxon>Eukaryota</taxon>
        <taxon>Discoba</taxon>
        <taxon>Euglenozoa</taxon>
        <taxon>Kinetoplastea</taxon>
        <taxon>Metakinetoplastina</taxon>
        <taxon>Eubodonida</taxon>
        <taxon>Bodonidae</taxon>
        <taxon>Bodo</taxon>
    </lineage>
</organism>
<dbReference type="AlphaFoldDB" id="A0A0S4JG05"/>
<evidence type="ECO:0000313" key="1">
    <source>
        <dbReference type="EMBL" id="CUG89059.1"/>
    </source>
</evidence>
<gene>
    <name evidence="1" type="ORF">BSAL_19080</name>
</gene>